<evidence type="ECO:0000256" key="3">
    <source>
        <dbReference type="ARBA" id="ARBA00022692"/>
    </source>
</evidence>
<dbReference type="InterPro" id="IPR018499">
    <property type="entry name" value="Tetraspanin/Peripherin"/>
</dbReference>
<dbReference type="Proteomes" id="UP000230066">
    <property type="component" value="Unassembled WGS sequence"/>
</dbReference>
<feature type="transmembrane region" description="Helical" evidence="6">
    <location>
        <begin position="244"/>
        <end position="268"/>
    </location>
</feature>
<dbReference type="Pfam" id="PF00335">
    <property type="entry name" value="Tetraspanin"/>
    <property type="match status" value="1"/>
</dbReference>
<dbReference type="CDD" id="cd03156">
    <property type="entry name" value="uroplakin_I_like_LEL"/>
    <property type="match status" value="1"/>
</dbReference>
<evidence type="ECO:0000313" key="8">
    <source>
        <dbReference type="Proteomes" id="UP000230066"/>
    </source>
</evidence>
<evidence type="ECO:0000313" key="7">
    <source>
        <dbReference type="EMBL" id="THD28976.1"/>
    </source>
</evidence>
<name>A0A4E0RKN8_FASHE</name>
<proteinExistence type="inferred from homology"/>
<dbReference type="EMBL" id="JXXN02000030">
    <property type="protein sequence ID" value="THD28976.1"/>
    <property type="molecule type" value="Genomic_DNA"/>
</dbReference>
<dbReference type="InterPro" id="IPR000301">
    <property type="entry name" value="Tetraspanin_animals"/>
</dbReference>
<comment type="similarity">
    <text evidence="2 6">Belongs to the tetraspanin (TM4SF) family.</text>
</comment>
<evidence type="ECO:0000256" key="2">
    <source>
        <dbReference type="ARBA" id="ARBA00006840"/>
    </source>
</evidence>
<dbReference type="PIRSF" id="PIRSF002419">
    <property type="entry name" value="Tetraspanin"/>
    <property type="match status" value="1"/>
</dbReference>
<keyword evidence="8" id="KW-1185">Reference proteome</keyword>
<dbReference type="SUPFAM" id="SSF48652">
    <property type="entry name" value="Tetraspanin"/>
    <property type="match status" value="1"/>
</dbReference>
<gene>
    <name evidence="7" type="ORF">D915_000159</name>
</gene>
<accession>A0A4E0RKN8</accession>
<comment type="subcellular location">
    <subcellularLocation>
        <location evidence="1 6">Membrane</location>
        <topology evidence="1 6">Multi-pass membrane protein</topology>
    </subcellularLocation>
</comment>
<sequence>MCECASRCLLIVVNTIFVIVAIICCIVGGFLAWNTQVVYTLLRDYLYPSLNGPASSEQTKTAIENMIKMLTPFGLAIFIVGIILLVLCCLGLVGACLNIRCLITVYLAIHGVLLIAELLVVIIYLSKPAIITDNAKQLLTDSVNNYVSINSSDVHSSILTLIMPSLNCCGVLNGSDFDQSTSFQRDYEYNGNKFVLKYPIPCCKLDSSRKPIDNCPVDFTAQNSNINQGCWTVMETELNRYGQIVAYVCLGVIGGQVLLIIAAMVLACKREKSAQY</sequence>
<keyword evidence="4 6" id="KW-1133">Transmembrane helix</keyword>
<comment type="caution">
    <text evidence="7">The sequence shown here is derived from an EMBL/GenBank/DDBJ whole genome shotgun (WGS) entry which is preliminary data.</text>
</comment>
<evidence type="ECO:0000256" key="6">
    <source>
        <dbReference type="RuleBase" id="RU361218"/>
    </source>
</evidence>
<keyword evidence="3 6" id="KW-0812">Transmembrane</keyword>
<dbReference type="GO" id="GO:0016020">
    <property type="term" value="C:membrane"/>
    <property type="evidence" value="ECO:0007669"/>
    <property type="project" value="UniProtKB-SubCell"/>
</dbReference>
<evidence type="ECO:0000256" key="1">
    <source>
        <dbReference type="ARBA" id="ARBA00004141"/>
    </source>
</evidence>
<feature type="transmembrane region" description="Helical" evidence="6">
    <location>
        <begin position="9"/>
        <end position="33"/>
    </location>
</feature>
<evidence type="ECO:0000256" key="5">
    <source>
        <dbReference type="ARBA" id="ARBA00023136"/>
    </source>
</evidence>
<dbReference type="InterPro" id="IPR008952">
    <property type="entry name" value="Tetraspanin_EC2_sf"/>
</dbReference>
<feature type="transmembrane region" description="Helical" evidence="6">
    <location>
        <begin position="105"/>
        <end position="125"/>
    </location>
</feature>
<organism evidence="7 8">
    <name type="scientific">Fasciola hepatica</name>
    <name type="common">Liver fluke</name>
    <dbReference type="NCBI Taxonomy" id="6192"/>
    <lineage>
        <taxon>Eukaryota</taxon>
        <taxon>Metazoa</taxon>
        <taxon>Spiralia</taxon>
        <taxon>Lophotrochozoa</taxon>
        <taxon>Platyhelminthes</taxon>
        <taxon>Trematoda</taxon>
        <taxon>Digenea</taxon>
        <taxon>Plagiorchiida</taxon>
        <taxon>Echinostomata</taxon>
        <taxon>Echinostomatoidea</taxon>
        <taxon>Fasciolidae</taxon>
        <taxon>Fasciola</taxon>
    </lineage>
</organism>
<feature type="transmembrane region" description="Helical" evidence="6">
    <location>
        <begin position="73"/>
        <end position="93"/>
    </location>
</feature>
<keyword evidence="5 6" id="KW-0472">Membrane</keyword>
<evidence type="ECO:0000256" key="4">
    <source>
        <dbReference type="ARBA" id="ARBA00022989"/>
    </source>
</evidence>
<protein>
    <recommendedName>
        <fullName evidence="6">Tetraspanin</fullName>
    </recommendedName>
</protein>
<reference evidence="7" key="1">
    <citation type="submission" date="2019-03" db="EMBL/GenBank/DDBJ databases">
        <title>Improved annotation for the trematode Fasciola hepatica.</title>
        <authorList>
            <person name="Choi Y.-J."/>
            <person name="Martin J."/>
            <person name="Mitreva M."/>
        </authorList>
    </citation>
    <scope>NUCLEOTIDE SEQUENCE [LARGE SCALE GENOMIC DNA]</scope>
</reference>
<dbReference type="AlphaFoldDB" id="A0A4E0RKN8"/>